<reference evidence="2 3" key="1">
    <citation type="submission" date="2016-10" db="EMBL/GenBank/DDBJ databases">
        <authorList>
            <person name="de Groot N.N."/>
        </authorList>
    </citation>
    <scope>NUCLEOTIDE SEQUENCE [LARGE SCALE GENOMIC DNA]</scope>
    <source>
        <strain evidence="2 3">ATCC 51969</strain>
    </source>
</reference>
<keyword evidence="1" id="KW-0472">Membrane</keyword>
<evidence type="ECO:0000313" key="3">
    <source>
        <dbReference type="Proteomes" id="UP000183129"/>
    </source>
</evidence>
<dbReference type="RefSeq" id="WP_037438299.1">
    <property type="nucleotide sequence ID" value="NZ_FONS01000001.1"/>
</dbReference>
<accession>A0A1I2BG21</accession>
<evidence type="ECO:0000313" key="2">
    <source>
        <dbReference type="EMBL" id="SFE55152.1"/>
    </source>
</evidence>
<proteinExistence type="predicted"/>
<keyword evidence="1" id="KW-1133">Transmembrane helix</keyword>
<dbReference type="AlphaFoldDB" id="A0A1I2BG21"/>
<evidence type="ECO:0000256" key="1">
    <source>
        <dbReference type="SAM" id="Phobius"/>
    </source>
</evidence>
<keyword evidence="1" id="KW-0812">Transmembrane</keyword>
<feature type="transmembrane region" description="Helical" evidence="1">
    <location>
        <begin position="20"/>
        <end position="37"/>
    </location>
</feature>
<dbReference type="EMBL" id="FONS01000001">
    <property type="protein sequence ID" value="SFE55152.1"/>
    <property type="molecule type" value="Genomic_DNA"/>
</dbReference>
<name>A0A1I2BG21_9SPHI</name>
<dbReference type="Proteomes" id="UP000183129">
    <property type="component" value="Unassembled WGS sequence"/>
</dbReference>
<gene>
    <name evidence="2" type="ORF">SAMN03003324_00867</name>
</gene>
<organism evidence="2 3">
    <name type="scientific">Pedobacter antarcticus</name>
    <dbReference type="NCBI Taxonomy" id="34086"/>
    <lineage>
        <taxon>Bacteria</taxon>
        <taxon>Pseudomonadati</taxon>
        <taxon>Bacteroidota</taxon>
        <taxon>Sphingobacteriia</taxon>
        <taxon>Sphingobacteriales</taxon>
        <taxon>Sphingobacteriaceae</taxon>
        <taxon>Pedobacter</taxon>
    </lineage>
</organism>
<sequence>MFSFNFYFTDTNIMGSVADWVMVGVTIITAIYLILTFRSQRIVQKAQQHITLIENERYRIEHIPIFDLSIATEPHGNKINGHRILYSKLKIILLKNNARNLYISFHCVDAKINSPYEKRIQLEIIASGNYIHDLELSISTTLERLNQGNLTLDITLTFEDLIGNEYEQCYDYSLGFVNCNLQKDPMPTYLRTVPKR</sequence>
<protein>
    <submittedName>
        <fullName evidence="2">Uncharacterized protein</fullName>
    </submittedName>
</protein>